<gene>
    <name evidence="4" type="ORF">JCM9157_2737</name>
</gene>
<dbReference type="STRING" id="1236973.JCM9157_2737"/>
<dbReference type="AlphaFoldDB" id="W4QTX9"/>
<dbReference type="SUPFAM" id="SSF56529">
    <property type="entry name" value="FAH"/>
    <property type="match status" value="1"/>
</dbReference>
<evidence type="ECO:0000313" key="5">
    <source>
        <dbReference type="Proteomes" id="UP000018896"/>
    </source>
</evidence>
<dbReference type="PANTHER" id="PTHR11820:SF7">
    <property type="entry name" value="ACYLPYRUVASE FAHD1, MITOCHONDRIAL"/>
    <property type="match status" value="1"/>
</dbReference>
<dbReference type="GO" id="GO:0046872">
    <property type="term" value="F:metal ion binding"/>
    <property type="evidence" value="ECO:0007669"/>
    <property type="project" value="UniProtKB-KW"/>
</dbReference>
<dbReference type="Gene3D" id="3.90.850.10">
    <property type="entry name" value="Fumarylacetoacetase-like, C-terminal domain"/>
    <property type="match status" value="1"/>
</dbReference>
<feature type="domain" description="Fumarylacetoacetase-like C-terminal" evidence="3">
    <location>
        <begin position="3"/>
        <end position="187"/>
    </location>
</feature>
<dbReference type="PANTHER" id="PTHR11820">
    <property type="entry name" value="ACYLPYRUVASE"/>
    <property type="match status" value="1"/>
</dbReference>
<evidence type="ECO:0000313" key="4">
    <source>
        <dbReference type="EMBL" id="GAE35620.1"/>
    </source>
</evidence>
<proteinExistence type="inferred from homology"/>
<dbReference type="Pfam" id="PF01557">
    <property type="entry name" value="FAA_hydrolase"/>
    <property type="match status" value="1"/>
</dbReference>
<evidence type="ECO:0000259" key="3">
    <source>
        <dbReference type="Pfam" id="PF01557"/>
    </source>
</evidence>
<evidence type="ECO:0000256" key="1">
    <source>
        <dbReference type="ARBA" id="ARBA00010211"/>
    </source>
</evidence>
<dbReference type="InterPro" id="IPR036663">
    <property type="entry name" value="Fumarylacetoacetase_C_sf"/>
</dbReference>
<accession>W4QTX9</accession>
<keyword evidence="4" id="KW-0378">Hydrolase</keyword>
<dbReference type="InterPro" id="IPR011234">
    <property type="entry name" value="Fumarylacetoacetase-like_C"/>
</dbReference>
<dbReference type="Proteomes" id="UP000018896">
    <property type="component" value="Unassembled WGS sequence"/>
</dbReference>
<reference evidence="4 5" key="1">
    <citation type="journal article" date="2014" name="Genome Announc.">
        <title>Draft Genome Sequences of Three Alkaliphilic Bacillus Strains, Bacillus wakoensis JCM 9140T, Bacillus akibai JCM 9157T, and Bacillus hemicellulosilyticus JCM 9152T.</title>
        <authorList>
            <person name="Yuki M."/>
            <person name="Oshima K."/>
            <person name="Suda W."/>
            <person name="Oshida Y."/>
            <person name="Kitamura K."/>
            <person name="Iida T."/>
            <person name="Hattori M."/>
            <person name="Ohkuma M."/>
        </authorList>
    </citation>
    <scope>NUCLEOTIDE SEQUENCE [LARGE SCALE GENOMIC DNA]</scope>
    <source>
        <strain evidence="4 5">JCM 9157</strain>
    </source>
</reference>
<comment type="caution">
    <text evidence="4">The sequence shown here is derived from an EMBL/GenBank/DDBJ whole genome shotgun (WGS) entry which is preliminary data.</text>
</comment>
<dbReference type="EMBL" id="BAUV01000021">
    <property type="protein sequence ID" value="GAE35620.1"/>
    <property type="molecule type" value="Genomic_DNA"/>
</dbReference>
<sequence length="202" mass="22650">MNIYCIGRNYVNHAKELGNEVPKEPLLFSKPSHALVETKGQNIALPQQLGDIHHEIEIVLRINKDVKSGDRLEDVVSQMALGLDLTLRDVQSKLKTKGHPWLRAKGFKNSAIITPFWNISKKEDLSEFDFSLFKNGQVVQKGNSQAMIFDFQRIIDECEQFFGLGEGDLLFTGTPEGVGPIVSGDVCQLFWGEIEKGSFTVE</sequence>
<dbReference type="GO" id="GO:0018773">
    <property type="term" value="F:acetylpyruvate hydrolase activity"/>
    <property type="evidence" value="ECO:0007669"/>
    <property type="project" value="TreeGrafter"/>
</dbReference>
<organism evidence="4 5">
    <name type="scientific">Halalkalibacter akibai (strain ATCC 43226 / DSM 21942 / CIP 109018 / JCM 9157 / 1139)</name>
    <name type="common">Bacillus akibai</name>
    <dbReference type="NCBI Taxonomy" id="1236973"/>
    <lineage>
        <taxon>Bacteria</taxon>
        <taxon>Bacillati</taxon>
        <taxon>Bacillota</taxon>
        <taxon>Bacilli</taxon>
        <taxon>Bacillales</taxon>
        <taxon>Bacillaceae</taxon>
        <taxon>Halalkalibacter</taxon>
    </lineage>
</organism>
<keyword evidence="5" id="KW-1185">Reference proteome</keyword>
<name>W4QTX9_HALA3</name>
<protein>
    <submittedName>
        <fullName evidence="4">Fumarylacetoacetate hydrolase family protein</fullName>
    </submittedName>
</protein>
<comment type="similarity">
    <text evidence="1">Belongs to the FAH family.</text>
</comment>
<dbReference type="eggNOG" id="COG0179">
    <property type="taxonomic scope" value="Bacteria"/>
</dbReference>
<evidence type="ECO:0000256" key="2">
    <source>
        <dbReference type="ARBA" id="ARBA00022723"/>
    </source>
</evidence>
<keyword evidence="2" id="KW-0479">Metal-binding</keyword>